<gene>
    <name evidence="1" type="ORF">DHR80_04595</name>
</gene>
<organism evidence="1 2">
    <name type="scientific">Thalassospira lucentensis</name>
    <dbReference type="NCBI Taxonomy" id="168935"/>
    <lineage>
        <taxon>Bacteria</taxon>
        <taxon>Pseudomonadati</taxon>
        <taxon>Pseudomonadota</taxon>
        <taxon>Alphaproteobacteria</taxon>
        <taxon>Rhodospirillales</taxon>
        <taxon>Thalassospiraceae</taxon>
        <taxon>Thalassospira</taxon>
    </lineage>
</organism>
<comment type="caution">
    <text evidence="1">The sequence shown here is derived from an EMBL/GenBank/DDBJ whole genome shotgun (WGS) entry which is preliminary data.</text>
</comment>
<protein>
    <submittedName>
        <fullName evidence="1">Uncharacterized protein</fullName>
    </submittedName>
</protein>
<evidence type="ECO:0000313" key="1">
    <source>
        <dbReference type="EMBL" id="HCW66488.1"/>
    </source>
</evidence>
<dbReference type="AlphaFoldDB" id="A0A3D5N774"/>
<reference evidence="1 2" key="1">
    <citation type="journal article" date="2018" name="Nat. Biotechnol.">
        <title>A standardized bacterial taxonomy based on genome phylogeny substantially revises the tree of life.</title>
        <authorList>
            <person name="Parks D.H."/>
            <person name="Chuvochina M."/>
            <person name="Waite D.W."/>
            <person name="Rinke C."/>
            <person name="Skarshewski A."/>
            <person name="Chaumeil P.A."/>
            <person name="Hugenholtz P."/>
        </authorList>
    </citation>
    <scope>NUCLEOTIDE SEQUENCE [LARGE SCALE GENOMIC DNA]</scope>
    <source>
        <strain evidence="1">UBA9881</strain>
    </source>
</reference>
<evidence type="ECO:0000313" key="2">
    <source>
        <dbReference type="Proteomes" id="UP000264179"/>
    </source>
</evidence>
<dbReference type="SUPFAM" id="SSF63829">
    <property type="entry name" value="Calcium-dependent phosphotriesterase"/>
    <property type="match status" value="2"/>
</dbReference>
<dbReference type="Gene3D" id="2.130.10.10">
    <property type="entry name" value="YVTN repeat-like/Quinoprotein amine dehydrogenase"/>
    <property type="match status" value="2"/>
</dbReference>
<dbReference type="InterPro" id="IPR015943">
    <property type="entry name" value="WD40/YVTN_repeat-like_dom_sf"/>
</dbReference>
<dbReference type="EMBL" id="DPOP01000041">
    <property type="protein sequence ID" value="HCW66488.1"/>
    <property type="molecule type" value="Genomic_DNA"/>
</dbReference>
<proteinExistence type="predicted"/>
<dbReference type="Proteomes" id="UP000264179">
    <property type="component" value="Unassembled WGS sequence"/>
</dbReference>
<dbReference type="RefSeq" id="WP_277276724.1">
    <property type="nucleotide sequence ID" value="NZ_DPOP01000041.1"/>
</dbReference>
<name>A0A3D5N774_9PROT</name>
<accession>A0A3D5N774</accession>
<sequence>ISTLGRVFRHTGNQWKQITGATGSDIAIGGDGSVVIADASGTLSKLNDAMTRFDRISGQGLLVAVAPDGIPWTIRSDQLVQRCASSPCEIFAQKAKSIAIGPDGSVYVVSDKDLLMRLDTDTKTFDVVRTPGHTPQSVAVGPNGYPWVVATDTLALASKFFERDELTDRIVAASTVGDTTGSGNTAAVVDVSSNTAFTFSKNISFDTFATNLNTIEEFAVGQNDDVYVYGQPQNQGAKQFLKFNSTTEKFEEVSLSFNQNLQNIDVASDGTIWTTQNGSVYQLSSTGSVRRTYSVTSGSIGSLSIGADGTVYVVISQKLYQLKPGTNAFTKFSNDDVSKVAIGRAGDVWIADSNNNVQQFTGTKFENRPRGQSVSAEDVGAGTDGSIYITSWSGSQYVLKKWNATNNSFDTVKNTNANKVDVVSDGRPWIANTSSSTDVKRAED</sequence>
<feature type="non-terminal residue" evidence="1">
    <location>
        <position position="1"/>
    </location>
</feature>